<dbReference type="EMBL" id="BKAL01000006">
    <property type="protein sequence ID" value="GEP69092.1"/>
    <property type="molecule type" value="Genomic_DNA"/>
</dbReference>
<dbReference type="InterPro" id="IPR029787">
    <property type="entry name" value="Nucleotide_cyclase"/>
</dbReference>
<evidence type="ECO:0000313" key="2">
    <source>
        <dbReference type="EMBL" id="GEP69092.1"/>
    </source>
</evidence>
<dbReference type="Proteomes" id="UP000321798">
    <property type="component" value="Unassembled WGS sequence"/>
</dbReference>
<name>A0A512PD82_9CELL</name>
<evidence type="ECO:0000259" key="1">
    <source>
        <dbReference type="PROSITE" id="PS50887"/>
    </source>
</evidence>
<dbReference type="InterPro" id="IPR000160">
    <property type="entry name" value="GGDEF_dom"/>
</dbReference>
<organism evidence="2 3">
    <name type="scientific">Cellulomonas soli</name>
    <dbReference type="NCBI Taxonomy" id="931535"/>
    <lineage>
        <taxon>Bacteria</taxon>
        <taxon>Bacillati</taxon>
        <taxon>Actinomycetota</taxon>
        <taxon>Actinomycetes</taxon>
        <taxon>Micrococcales</taxon>
        <taxon>Cellulomonadaceae</taxon>
        <taxon>Cellulomonas</taxon>
    </lineage>
</organism>
<dbReference type="InterPro" id="IPR043128">
    <property type="entry name" value="Rev_trsase/Diguanyl_cyclase"/>
</dbReference>
<gene>
    <name evidence="2" type="ORF">CSO01_18070</name>
</gene>
<evidence type="ECO:0000313" key="3">
    <source>
        <dbReference type="Proteomes" id="UP000321798"/>
    </source>
</evidence>
<accession>A0A512PD82</accession>
<dbReference type="PROSITE" id="PS50887">
    <property type="entry name" value="GGDEF"/>
    <property type="match status" value="1"/>
</dbReference>
<dbReference type="AlphaFoldDB" id="A0A512PD82"/>
<dbReference type="SUPFAM" id="SSF55073">
    <property type="entry name" value="Nucleotide cyclase"/>
    <property type="match status" value="1"/>
</dbReference>
<dbReference type="Gene3D" id="3.30.70.270">
    <property type="match status" value="1"/>
</dbReference>
<dbReference type="OrthoDB" id="23692at2"/>
<dbReference type="NCBIfam" id="TIGR00254">
    <property type="entry name" value="GGDEF"/>
    <property type="match status" value="1"/>
</dbReference>
<sequence length="162" mass="16707">MSEADDAADRAVRAASGILCGAPDGWSEPPTTFDVGILSAVTGAVVRGALGAQPARDHLALVVRARVDGLTGLASRSACFDTASRVGAWDAALSLTFPDLDRFEEVNGTHGHAVDEDVPRRAADRLREPCRGAAVCATLGGDESVALIAVTCRPRASRGSPK</sequence>
<protein>
    <recommendedName>
        <fullName evidence="1">GGDEF domain-containing protein</fullName>
    </recommendedName>
</protein>
<keyword evidence="3" id="KW-1185">Reference proteome</keyword>
<reference evidence="2 3" key="1">
    <citation type="submission" date="2019-07" db="EMBL/GenBank/DDBJ databases">
        <title>Whole genome shotgun sequence of Cellulomonas soli NBRC 109434.</title>
        <authorList>
            <person name="Hosoyama A."/>
            <person name="Uohara A."/>
            <person name="Ohji S."/>
            <person name="Ichikawa N."/>
        </authorList>
    </citation>
    <scope>NUCLEOTIDE SEQUENCE [LARGE SCALE GENOMIC DNA]</scope>
    <source>
        <strain evidence="2 3">NBRC 109434</strain>
    </source>
</reference>
<dbReference type="Pfam" id="PF00990">
    <property type="entry name" value="GGDEF"/>
    <property type="match status" value="1"/>
</dbReference>
<proteinExistence type="predicted"/>
<dbReference type="RefSeq" id="WP_146952864.1">
    <property type="nucleotide sequence ID" value="NZ_BKAL01000006.1"/>
</dbReference>
<comment type="caution">
    <text evidence="2">The sequence shown here is derived from an EMBL/GenBank/DDBJ whole genome shotgun (WGS) entry which is preliminary data.</text>
</comment>
<feature type="domain" description="GGDEF" evidence="1">
    <location>
        <begin position="91"/>
        <end position="162"/>
    </location>
</feature>